<evidence type="ECO:0000259" key="2">
    <source>
        <dbReference type="Pfam" id="PF08450"/>
    </source>
</evidence>
<evidence type="ECO:0000256" key="1">
    <source>
        <dbReference type="ARBA" id="ARBA00008853"/>
    </source>
</evidence>
<dbReference type="PANTHER" id="PTHR10907">
    <property type="entry name" value="REGUCALCIN"/>
    <property type="match status" value="1"/>
</dbReference>
<dbReference type="GO" id="GO:0016787">
    <property type="term" value="F:hydrolase activity"/>
    <property type="evidence" value="ECO:0007669"/>
    <property type="project" value="UniProtKB-KW"/>
</dbReference>
<proteinExistence type="inferred from homology"/>
<sequence>MATASFCLEPAGRVAVSNRLGEGIVWDSLSEAFVWTDIHERLLFRLHWPSMRLEQFSLPLRLGSFALTRDPSRILAAFEIGFAWYDLESGSCDWICRPALPRGVRFNDGRVDRKGRFVAGTMVEDARAAGSPTAGMLYRLESSGEVTELLDGIGITNSLCWSPDGLTMYHADSTVGVVNAYDYGAQLERRREVARIMPPGVPDGATVDAEGRIWVALWGGGCVATYSPDGLLLDNIPVPVSQPTCVALGGQDLDVLAITSAHDGLPQTARSRETDAGGVFFFRTSTRGVEECRVAL</sequence>
<gene>
    <name evidence="3" type="ORF">ACFO0A_14805</name>
</gene>
<name>A0ABV8RSE5_9SPHN</name>
<dbReference type="Proteomes" id="UP001595828">
    <property type="component" value="Unassembled WGS sequence"/>
</dbReference>
<dbReference type="Pfam" id="PF08450">
    <property type="entry name" value="SGL"/>
    <property type="match status" value="1"/>
</dbReference>
<comment type="similarity">
    <text evidence="1">Belongs to the SMP-30/CGR1 family.</text>
</comment>
<accession>A0ABV8RSE5</accession>
<dbReference type="EC" id="3.1.1.99" evidence="3"/>
<dbReference type="PRINTS" id="PR01790">
    <property type="entry name" value="SMP30FAMILY"/>
</dbReference>
<dbReference type="InterPro" id="IPR011042">
    <property type="entry name" value="6-blade_b-propeller_TolB-like"/>
</dbReference>
<keyword evidence="3" id="KW-0378">Hydrolase</keyword>
<dbReference type="Gene3D" id="2.120.10.30">
    <property type="entry name" value="TolB, C-terminal domain"/>
    <property type="match status" value="1"/>
</dbReference>
<feature type="domain" description="SMP-30/Gluconolactonase/LRE-like region" evidence="2">
    <location>
        <begin position="20"/>
        <end position="262"/>
    </location>
</feature>
<protein>
    <submittedName>
        <fullName evidence="3">SMP-30/gluconolactonase/LRE family protein</fullName>
        <ecNumber evidence="3">3.1.1.99</ecNumber>
    </submittedName>
</protein>
<organism evidence="3 4">
    <name type="scientific">Novosphingobium tardum</name>
    <dbReference type="NCBI Taxonomy" id="1538021"/>
    <lineage>
        <taxon>Bacteria</taxon>
        <taxon>Pseudomonadati</taxon>
        <taxon>Pseudomonadota</taxon>
        <taxon>Alphaproteobacteria</taxon>
        <taxon>Sphingomonadales</taxon>
        <taxon>Sphingomonadaceae</taxon>
        <taxon>Novosphingobium</taxon>
    </lineage>
</organism>
<dbReference type="RefSeq" id="WP_379539887.1">
    <property type="nucleotide sequence ID" value="NZ_JBHSDR010000008.1"/>
</dbReference>
<comment type="caution">
    <text evidence="3">The sequence shown here is derived from an EMBL/GenBank/DDBJ whole genome shotgun (WGS) entry which is preliminary data.</text>
</comment>
<dbReference type="SUPFAM" id="SSF63829">
    <property type="entry name" value="Calcium-dependent phosphotriesterase"/>
    <property type="match status" value="1"/>
</dbReference>
<keyword evidence="4" id="KW-1185">Reference proteome</keyword>
<dbReference type="EMBL" id="JBHSDR010000008">
    <property type="protein sequence ID" value="MFC4296325.1"/>
    <property type="molecule type" value="Genomic_DNA"/>
</dbReference>
<dbReference type="InterPro" id="IPR005511">
    <property type="entry name" value="SMP-30"/>
</dbReference>
<evidence type="ECO:0000313" key="4">
    <source>
        <dbReference type="Proteomes" id="UP001595828"/>
    </source>
</evidence>
<dbReference type="PANTHER" id="PTHR10907:SF47">
    <property type="entry name" value="REGUCALCIN"/>
    <property type="match status" value="1"/>
</dbReference>
<dbReference type="InterPro" id="IPR013658">
    <property type="entry name" value="SGL"/>
</dbReference>
<evidence type="ECO:0000313" key="3">
    <source>
        <dbReference type="EMBL" id="MFC4296325.1"/>
    </source>
</evidence>
<reference evidence="4" key="1">
    <citation type="journal article" date="2019" name="Int. J. Syst. Evol. Microbiol.">
        <title>The Global Catalogue of Microorganisms (GCM) 10K type strain sequencing project: providing services to taxonomists for standard genome sequencing and annotation.</title>
        <authorList>
            <consortium name="The Broad Institute Genomics Platform"/>
            <consortium name="The Broad Institute Genome Sequencing Center for Infectious Disease"/>
            <person name="Wu L."/>
            <person name="Ma J."/>
        </authorList>
    </citation>
    <scope>NUCLEOTIDE SEQUENCE [LARGE SCALE GENOMIC DNA]</scope>
    <source>
        <strain evidence="4">CGMCC 1.12989</strain>
    </source>
</reference>